<evidence type="ECO:0000313" key="2">
    <source>
        <dbReference type="Proteomes" id="UP000316313"/>
    </source>
</evidence>
<dbReference type="PANTHER" id="PTHR35566">
    <property type="entry name" value="BLR3599 PROTEIN"/>
    <property type="match status" value="1"/>
</dbReference>
<dbReference type="Pfam" id="PF05936">
    <property type="entry name" value="T6SS_VasE"/>
    <property type="match status" value="1"/>
</dbReference>
<dbReference type="OrthoDB" id="9775333at2"/>
<dbReference type="AlphaFoldDB" id="A0A4Y6UHN1"/>
<evidence type="ECO:0000313" key="1">
    <source>
        <dbReference type="EMBL" id="QDH16320.1"/>
    </source>
</evidence>
<dbReference type="PANTHER" id="PTHR35566:SF1">
    <property type="entry name" value="TYPE VI SECRETION SYSTEM BASEPLATE COMPONENT TSSK1"/>
    <property type="match status" value="1"/>
</dbReference>
<organism evidence="1 2">
    <name type="scientific">Swingsia samuiensis</name>
    <dbReference type="NCBI Taxonomy" id="1293412"/>
    <lineage>
        <taxon>Bacteria</taxon>
        <taxon>Pseudomonadati</taxon>
        <taxon>Pseudomonadota</taxon>
        <taxon>Alphaproteobacteria</taxon>
        <taxon>Acetobacterales</taxon>
        <taxon>Acetobacteraceae</taxon>
        <taxon>Swingsia</taxon>
    </lineage>
</organism>
<proteinExistence type="predicted"/>
<dbReference type="NCBIfam" id="TIGR03353">
    <property type="entry name" value="VI_chp_4"/>
    <property type="match status" value="1"/>
</dbReference>
<keyword evidence="2" id="KW-1185">Reference proteome</keyword>
<dbReference type="KEGG" id="ssam:E3D00_01070"/>
<dbReference type="RefSeq" id="WP_141459174.1">
    <property type="nucleotide sequence ID" value="NZ_CP038141.1"/>
</dbReference>
<dbReference type="EMBL" id="CP038141">
    <property type="protein sequence ID" value="QDH16320.1"/>
    <property type="molecule type" value="Genomic_DNA"/>
</dbReference>
<dbReference type="Proteomes" id="UP000316313">
    <property type="component" value="Chromosome"/>
</dbReference>
<reference evidence="1 2" key="1">
    <citation type="submission" date="2019-03" db="EMBL/GenBank/DDBJ databases">
        <title>The complete genome sequence of Swingsia samuiensis NBRC107927(T).</title>
        <authorList>
            <person name="Chua K.-O."/>
            <person name="Chan K.-G."/>
            <person name="See-Too W.-S."/>
        </authorList>
    </citation>
    <scope>NUCLEOTIDE SEQUENCE [LARGE SCALE GENOMIC DNA]</scope>
    <source>
        <strain evidence="1 2">AH83</strain>
    </source>
</reference>
<protein>
    <submittedName>
        <fullName evidence="1">Type VI secretion system baseplate subunit TssK</fullName>
    </submittedName>
</protein>
<name>A0A4Y6UHN1_9PROT</name>
<sequence>MSWASRVIWQEGLFLRAQHFQQQDRWGAHDLAQSLSLVRSYGWGFSVLELSRDLLASGRLGLSAAIGIFEDGTRFSAPDESLLPPPLLVPENARDVLVYLALPMAGPGRDEFGSEGNTARYSGVSQEVFDTHSDSPDPATIMVGQLAPRLMLGTDDLSGYHCLSVARIVEVTTDRRVMLDDTWIPPVIISSGATVLTNLLVELAGILHQRGEAIAGRLSAIGARSNTEIADFMLLQSLNGWQPLIAHLADGARVHPEELFRTLLVMAGELATFTESSRRPEHFEPYRHDDLRRSFTPVMAAIRRALSSVLEQTAVQIPLKTHRHGVNVGTITDRTVLSGGSIVLVVRADVPTETLRRVFPKTVKIGAVEHIRELVNVALPGIELRLLPVAPRQMPFMSNALYFELERHSAQWETLRNSAGFAIHVSHDFPNLKLELWAIRT</sequence>
<accession>A0A4Y6UHN1</accession>
<dbReference type="InterPro" id="IPR010263">
    <property type="entry name" value="T6SS_TssK"/>
</dbReference>
<gene>
    <name evidence="1" type="primary">tssK</name>
    <name evidence="1" type="ORF">E3D00_01070</name>
</gene>